<accession>A0ACC5P3M9</accession>
<dbReference type="EMBL" id="JACHEA010000001">
    <property type="protein sequence ID" value="MBB5341457.1"/>
    <property type="molecule type" value="Genomic_DNA"/>
</dbReference>
<organism evidence="1 2">
    <name type="scientific">Tunturiibacter gelidiferens</name>
    <dbReference type="NCBI Taxonomy" id="3069689"/>
    <lineage>
        <taxon>Bacteria</taxon>
        <taxon>Pseudomonadati</taxon>
        <taxon>Acidobacteriota</taxon>
        <taxon>Terriglobia</taxon>
        <taxon>Terriglobales</taxon>
        <taxon>Acidobacteriaceae</taxon>
        <taxon>Tunturiibacter</taxon>
    </lineage>
</organism>
<gene>
    <name evidence="1" type="ORF">HDF13_003790</name>
</gene>
<proteinExistence type="predicted"/>
<keyword evidence="2" id="KW-1185">Reference proteome</keyword>
<evidence type="ECO:0000313" key="1">
    <source>
        <dbReference type="EMBL" id="MBB5341457.1"/>
    </source>
</evidence>
<protein>
    <submittedName>
        <fullName evidence="1">Uncharacterized protein</fullName>
    </submittedName>
</protein>
<name>A0ACC5P3M9_9BACT</name>
<sequence length="231" mass="25333">MILPVRRRRLVQWQRGHLLGSRSTAGVADPERKRKGIYQYGTRSCSWYDLHEGQYADAGLLTLGESAGVISSMEPEPGSWYVIHDGHILDASGWPLSITTPAGLSTPVDVVPALKKNFAPSVGKLKAISDEGDDCALTGKLRKNSTDIGAMQQAKRARCSELRIKGPPNHCGCCQYPMGIRTNWSSALSLGCLSVLRQKLLRSKKTQIRRFITKAKTCCPIDFVQIAKGPL</sequence>
<reference evidence="1" key="1">
    <citation type="submission" date="2020-08" db="EMBL/GenBank/DDBJ databases">
        <title>Genomic Encyclopedia of Type Strains, Phase IV (KMG-V): Genome sequencing to study the core and pangenomes of soil and plant-associated prokaryotes.</title>
        <authorList>
            <person name="Whitman W."/>
        </authorList>
    </citation>
    <scope>NUCLEOTIDE SEQUENCE</scope>
    <source>
        <strain evidence="1">M8UP15</strain>
    </source>
</reference>
<dbReference type="Proteomes" id="UP000569005">
    <property type="component" value="Unassembled WGS sequence"/>
</dbReference>
<comment type="caution">
    <text evidence="1">The sequence shown here is derived from an EMBL/GenBank/DDBJ whole genome shotgun (WGS) entry which is preliminary data.</text>
</comment>
<evidence type="ECO:0000313" key="2">
    <source>
        <dbReference type="Proteomes" id="UP000569005"/>
    </source>
</evidence>